<dbReference type="InterPro" id="IPR016197">
    <property type="entry name" value="Chromo-like_dom_sf"/>
</dbReference>
<dbReference type="PANTHER" id="PTHR46585:SF1">
    <property type="entry name" value="CHROMO DOMAIN-CONTAINING PROTEIN"/>
    <property type="match status" value="1"/>
</dbReference>
<gene>
    <name evidence="3" type="ORF">ALC57_04053</name>
</gene>
<keyword evidence="4" id="KW-1185">Reference proteome</keyword>
<feature type="region of interest" description="Disordered" evidence="1">
    <location>
        <begin position="48"/>
        <end position="118"/>
    </location>
</feature>
<dbReference type="Proteomes" id="UP000078492">
    <property type="component" value="Unassembled WGS sequence"/>
</dbReference>
<protein>
    <recommendedName>
        <fullName evidence="2">Chromo domain-containing protein</fullName>
    </recommendedName>
</protein>
<dbReference type="InterPro" id="IPR000953">
    <property type="entry name" value="Chromo/chromo_shadow_dom"/>
</dbReference>
<sequence>MADVREREKIVREIEKTSESIRKKHRALKTGRIEEGISLDRHFKPLIEPLRLFADNPGERATKRESRDEDAGSAPKRERKVEEEQKEGEKASETFEPSATLHKSNDRSREPITSNPRAKIVPTIDCKCQKVERRYEPTWVRWVKSTSRKTKWSEEIFQIYRVLDWRNPRVYELRDLAGEVIDGIFYEQELARVEKNVEEKQFIVDRVIKSRGRGANKQVLVRWRGYPSKFDSWIPVSSLISLHDEGGTISSGTSE</sequence>
<dbReference type="SUPFAM" id="SSF54160">
    <property type="entry name" value="Chromo domain-like"/>
    <property type="match status" value="1"/>
</dbReference>
<dbReference type="PROSITE" id="PS50013">
    <property type="entry name" value="CHROMO_2"/>
    <property type="match status" value="1"/>
</dbReference>
<feature type="compositionally biased region" description="Basic and acidic residues" evidence="1">
    <location>
        <begin position="57"/>
        <end position="93"/>
    </location>
</feature>
<reference evidence="3 4" key="1">
    <citation type="submission" date="2015-09" db="EMBL/GenBank/DDBJ databases">
        <title>Trachymyrmex cornetzi WGS genome.</title>
        <authorList>
            <person name="Nygaard S."/>
            <person name="Hu H."/>
            <person name="Boomsma J."/>
            <person name="Zhang G."/>
        </authorList>
    </citation>
    <scope>NUCLEOTIDE SEQUENCE [LARGE SCALE GENOMIC DNA]</scope>
    <source>
        <strain evidence="3">Tcor2-1</strain>
        <tissue evidence="3">Whole body</tissue>
    </source>
</reference>
<dbReference type="EMBL" id="KQ979026">
    <property type="protein sequence ID" value="KYN24344.1"/>
    <property type="molecule type" value="Genomic_DNA"/>
</dbReference>
<evidence type="ECO:0000313" key="3">
    <source>
        <dbReference type="EMBL" id="KYN24344.1"/>
    </source>
</evidence>
<name>A0A151JEY7_9HYME</name>
<dbReference type="CDD" id="cd00024">
    <property type="entry name" value="CD_CSD"/>
    <property type="match status" value="1"/>
</dbReference>
<dbReference type="PANTHER" id="PTHR46585">
    <property type="entry name" value="INTEGRASE CORE DOMAIN CONTAINING PROTEIN"/>
    <property type="match status" value="1"/>
</dbReference>
<organism evidence="3 4">
    <name type="scientific">Trachymyrmex cornetzi</name>
    <dbReference type="NCBI Taxonomy" id="471704"/>
    <lineage>
        <taxon>Eukaryota</taxon>
        <taxon>Metazoa</taxon>
        <taxon>Ecdysozoa</taxon>
        <taxon>Arthropoda</taxon>
        <taxon>Hexapoda</taxon>
        <taxon>Insecta</taxon>
        <taxon>Pterygota</taxon>
        <taxon>Neoptera</taxon>
        <taxon>Endopterygota</taxon>
        <taxon>Hymenoptera</taxon>
        <taxon>Apocrita</taxon>
        <taxon>Aculeata</taxon>
        <taxon>Formicoidea</taxon>
        <taxon>Formicidae</taxon>
        <taxon>Myrmicinae</taxon>
        <taxon>Trachymyrmex</taxon>
    </lineage>
</organism>
<dbReference type="GO" id="GO:0005694">
    <property type="term" value="C:chromosome"/>
    <property type="evidence" value="ECO:0007669"/>
    <property type="project" value="UniProtKB-ARBA"/>
</dbReference>
<dbReference type="AlphaFoldDB" id="A0A151JEY7"/>
<feature type="domain" description="Chromo" evidence="2">
    <location>
        <begin position="202"/>
        <end position="239"/>
    </location>
</feature>
<dbReference type="STRING" id="471704.A0A151JEY7"/>
<dbReference type="SMART" id="SM00298">
    <property type="entry name" value="CHROMO"/>
    <property type="match status" value="1"/>
</dbReference>
<evidence type="ECO:0000259" key="2">
    <source>
        <dbReference type="PROSITE" id="PS50013"/>
    </source>
</evidence>
<evidence type="ECO:0000313" key="4">
    <source>
        <dbReference type="Proteomes" id="UP000078492"/>
    </source>
</evidence>
<proteinExistence type="predicted"/>
<dbReference type="Gene3D" id="2.40.50.40">
    <property type="match status" value="1"/>
</dbReference>
<dbReference type="InterPro" id="IPR023780">
    <property type="entry name" value="Chromo_domain"/>
</dbReference>
<accession>A0A151JEY7</accession>
<dbReference type="Pfam" id="PF00385">
    <property type="entry name" value="Chromo"/>
    <property type="match status" value="1"/>
</dbReference>
<evidence type="ECO:0000256" key="1">
    <source>
        <dbReference type="SAM" id="MobiDB-lite"/>
    </source>
</evidence>